<dbReference type="Gene3D" id="2.40.160.50">
    <property type="entry name" value="membrane protein fhac: a member of the omp85/tpsb transporter family"/>
    <property type="match status" value="1"/>
</dbReference>
<comment type="caution">
    <text evidence="9">The sequence shown here is derived from an EMBL/GenBank/DDBJ whole genome shotgun (WGS) entry which is preliminary data.</text>
</comment>
<accession>A0ABT6JSK4</accession>
<keyword evidence="10" id="KW-1185">Reference proteome</keyword>
<evidence type="ECO:0000313" key="9">
    <source>
        <dbReference type="EMBL" id="MDH5833582.1"/>
    </source>
</evidence>
<comment type="subcellular location">
    <subcellularLocation>
        <location evidence="1">Membrane</location>
    </subcellularLocation>
</comment>
<keyword evidence="4 6" id="KW-0443">Lipid metabolism</keyword>
<keyword evidence="5" id="KW-0472">Membrane</keyword>
<evidence type="ECO:0000256" key="4">
    <source>
        <dbReference type="ARBA" id="ARBA00023098"/>
    </source>
</evidence>
<dbReference type="InterPro" id="IPR050301">
    <property type="entry name" value="NTE"/>
</dbReference>
<keyword evidence="3 6" id="KW-0442">Lipid degradation</keyword>
<dbReference type="PROSITE" id="PS51635">
    <property type="entry name" value="PNPLA"/>
    <property type="match status" value="1"/>
</dbReference>
<feature type="signal peptide" evidence="7">
    <location>
        <begin position="1"/>
        <end position="29"/>
    </location>
</feature>
<keyword evidence="2 6" id="KW-0378">Hydrolase</keyword>
<dbReference type="Proteomes" id="UP001156873">
    <property type="component" value="Unassembled WGS sequence"/>
</dbReference>
<dbReference type="PANTHER" id="PTHR14226">
    <property type="entry name" value="NEUROPATHY TARGET ESTERASE/SWISS CHEESE D.MELANOGASTER"/>
    <property type="match status" value="1"/>
</dbReference>
<gene>
    <name evidence="9" type="ORF">QFW81_06540</name>
</gene>
<evidence type="ECO:0000259" key="8">
    <source>
        <dbReference type="PROSITE" id="PS51635"/>
    </source>
</evidence>
<reference evidence="9 10" key="1">
    <citation type="submission" date="2023-04" db="EMBL/GenBank/DDBJ databases">
        <title>Luteimonas sp. M1R5S59.</title>
        <authorList>
            <person name="Sun J.-Q."/>
        </authorList>
    </citation>
    <scope>NUCLEOTIDE SEQUENCE [LARGE SCALE GENOMIC DNA]</scope>
    <source>
        <strain evidence="9 10">M1R5S59</strain>
    </source>
</reference>
<proteinExistence type="predicted"/>
<evidence type="ECO:0000313" key="10">
    <source>
        <dbReference type="Proteomes" id="UP001156873"/>
    </source>
</evidence>
<dbReference type="InterPro" id="IPR016035">
    <property type="entry name" value="Acyl_Trfase/lysoPLipase"/>
</dbReference>
<evidence type="ECO:0000256" key="3">
    <source>
        <dbReference type="ARBA" id="ARBA00022963"/>
    </source>
</evidence>
<dbReference type="SUPFAM" id="SSF52151">
    <property type="entry name" value="FabD/lysophospholipase-like"/>
    <property type="match status" value="1"/>
</dbReference>
<feature type="short sequence motif" description="GXSXG" evidence="6">
    <location>
        <begin position="82"/>
        <end position="86"/>
    </location>
</feature>
<feature type="short sequence motif" description="DGA/G" evidence="6">
    <location>
        <begin position="230"/>
        <end position="232"/>
    </location>
</feature>
<evidence type="ECO:0000256" key="6">
    <source>
        <dbReference type="PROSITE-ProRule" id="PRU01161"/>
    </source>
</evidence>
<evidence type="ECO:0000256" key="1">
    <source>
        <dbReference type="ARBA" id="ARBA00004370"/>
    </source>
</evidence>
<evidence type="ECO:0000256" key="7">
    <source>
        <dbReference type="SAM" id="SignalP"/>
    </source>
</evidence>
<sequence length="744" mass="79928">MTPVRPSRRRTAFQLAALLLCLLPCTTTAAAPEGTSCRPRDGDTARPSVGLALGGGGARGIAHISVLRKLEELGIPVDCIAGTSMGALVGGMYAVGMPVAELEQVVLETDWKQMFDDSIERRDRSFRRKQDDRDGVATIGVGIHEGRLRISPGVLQGERIVSMFEQKTMGVSGIDDFDQLPIPFRAIATDLNSGRPVELASGNLGTAMRASMSLPGIFQPVEIDGLVLIDGGVAEQVPIDTVRRMGADIVIAVDVGTPMASLDADASVLQVISQLTGMLTVGNTRASTARITERDVLIVPELGSDVTTGDFAKAAEALRIGTIAADAAAPRLAALPRFRSAPPVPVLDPHPVVEFVRLENDSRYADEVLTDLIEVPLGQPVDAVALEQATLRAYSLGTFASVTYKVVREDGRTGVVLQAKEKSQGPNYLQAGFRMETDFSGTYETSLRLALLRSPVTPNGAEARVLLGLGSEPELQGEYYHPFDPQARYYFLGRLGIRNSSMPAFDPDGNRIATYDAFVRGGRFGLGRTFGLVGAVEAGLERTSGSAKIEVGDPTLPDVDVGSGAWYAKATLDRVDSLYFPRDGYMGRLGYRATTGWLGGDADFEEIGLDLLGARSFGRHALQLGAGYYSTVSGTLPLSERYRMGGRGRLVGFHYNELTGQNYAVVMVGYSFQLAAFMRRSMVVGATLEYGNAWEDRSDMRWSDGIVNGSAYLGFDSWIGPMLFGYGMREGGNGVLFLEIGKPF</sequence>
<dbReference type="InterPro" id="IPR000184">
    <property type="entry name" value="Bac_surfAg_D15"/>
</dbReference>
<feature type="domain" description="PNPLA" evidence="8">
    <location>
        <begin position="51"/>
        <end position="243"/>
    </location>
</feature>
<name>A0ABT6JSK4_9GAMM</name>
<protein>
    <submittedName>
        <fullName evidence="9">Patatin-like phospholipase family protein</fullName>
    </submittedName>
</protein>
<dbReference type="CDD" id="cd07205">
    <property type="entry name" value="Pat_PNPLA6_PNPLA7_NTE1_like"/>
    <property type="match status" value="1"/>
</dbReference>
<feature type="chain" id="PRO_5045093662" evidence="7">
    <location>
        <begin position="30"/>
        <end position="744"/>
    </location>
</feature>
<dbReference type="Pfam" id="PF01103">
    <property type="entry name" value="Omp85"/>
    <property type="match status" value="1"/>
</dbReference>
<dbReference type="Pfam" id="PF01734">
    <property type="entry name" value="Patatin"/>
    <property type="match status" value="1"/>
</dbReference>
<keyword evidence="7" id="KW-0732">Signal</keyword>
<feature type="active site" description="Nucleophile" evidence="6">
    <location>
        <position position="84"/>
    </location>
</feature>
<dbReference type="InterPro" id="IPR002641">
    <property type="entry name" value="PNPLA_dom"/>
</dbReference>
<dbReference type="EMBL" id="JARXRO010000014">
    <property type="protein sequence ID" value="MDH5833582.1"/>
    <property type="molecule type" value="Genomic_DNA"/>
</dbReference>
<organism evidence="9 10">
    <name type="scientific">Luteimonas kalidii</name>
    <dbReference type="NCBI Taxonomy" id="3042025"/>
    <lineage>
        <taxon>Bacteria</taxon>
        <taxon>Pseudomonadati</taxon>
        <taxon>Pseudomonadota</taxon>
        <taxon>Gammaproteobacteria</taxon>
        <taxon>Lysobacterales</taxon>
        <taxon>Lysobacteraceae</taxon>
        <taxon>Luteimonas</taxon>
    </lineage>
</organism>
<dbReference type="PANTHER" id="PTHR14226:SF29">
    <property type="entry name" value="NEUROPATHY TARGET ESTERASE SWS"/>
    <property type="match status" value="1"/>
</dbReference>
<feature type="active site" description="Proton acceptor" evidence="6">
    <location>
        <position position="230"/>
    </location>
</feature>
<evidence type="ECO:0000256" key="5">
    <source>
        <dbReference type="ARBA" id="ARBA00023136"/>
    </source>
</evidence>
<dbReference type="Gene3D" id="3.40.1090.10">
    <property type="entry name" value="Cytosolic phospholipase A2 catalytic domain"/>
    <property type="match status" value="2"/>
</dbReference>
<feature type="short sequence motif" description="GXGXXG" evidence="6">
    <location>
        <begin position="55"/>
        <end position="60"/>
    </location>
</feature>
<evidence type="ECO:0000256" key="2">
    <source>
        <dbReference type="ARBA" id="ARBA00022801"/>
    </source>
</evidence>